<dbReference type="PANTHER" id="PTHR37089:SF4">
    <property type="entry name" value="EXPORTED PROTEIN"/>
    <property type="match status" value="1"/>
</dbReference>
<dbReference type="AlphaFoldDB" id="A0A2T4I7E1"/>
<feature type="domain" description="Spore coat protein U/FanG" evidence="2">
    <location>
        <begin position="134"/>
        <end position="301"/>
    </location>
</feature>
<evidence type="ECO:0000313" key="3">
    <source>
        <dbReference type="EMBL" id="PTD26833.1"/>
    </source>
</evidence>
<sequence>MAKGVRNIVLGFSMPASEGCWKRLAPRVASEGSACPGTPTPGHAHNRQKYPAGLRRLNGDTGTSPCGGAPGGAARPARAALSRPLDPCPVHQSRASGCSIEGRVMKKVVLGSLAGVAGLMAIASPAAAQSVSGRMDVQLEVVPGCAFVGGAGSTPTTGGVPDAVLSFGRTTGDVTTRAAADSSVRVDGVAVSSADGTALRIVCSSSVVAAGGPQLSFDAGLNGASGQRNLIGPGGALVPYNLYKDAGRYNALVADTAETLADLTAGVAKPYNVYGRITNAGLSGITNPLADGVYTDTVTMTLAF</sequence>
<name>A0A2T4I7E1_9SPHN</name>
<dbReference type="InterPro" id="IPR053167">
    <property type="entry name" value="Spore_coat_component"/>
</dbReference>
<comment type="caution">
    <text evidence="3">The sequence shown here is derived from an EMBL/GenBank/DDBJ whole genome shotgun (WGS) entry which is preliminary data.</text>
</comment>
<evidence type="ECO:0000313" key="4">
    <source>
        <dbReference type="Proteomes" id="UP000241206"/>
    </source>
</evidence>
<dbReference type="Pfam" id="PF05229">
    <property type="entry name" value="SCPU"/>
    <property type="match status" value="1"/>
</dbReference>
<dbReference type="EMBL" id="PHHF01000013">
    <property type="protein sequence ID" value="PTD26833.1"/>
    <property type="molecule type" value="Genomic_DNA"/>
</dbReference>
<proteinExistence type="predicted"/>
<protein>
    <recommendedName>
        <fullName evidence="2">Spore coat protein U/FanG domain-containing protein</fullName>
    </recommendedName>
</protein>
<evidence type="ECO:0000256" key="1">
    <source>
        <dbReference type="SAM" id="MobiDB-lite"/>
    </source>
</evidence>
<feature type="region of interest" description="Disordered" evidence="1">
    <location>
        <begin position="56"/>
        <end position="85"/>
    </location>
</feature>
<dbReference type="PANTHER" id="PTHR37089">
    <property type="entry name" value="PROTEIN U-RELATED"/>
    <property type="match status" value="1"/>
</dbReference>
<dbReference type="Proteomes" id="UP000241206">
    <property type="component" value="Unassembled WGS sequence"/>
</dbReference>
<keyword evidence="4" id="KW-1185">Reference proteome</keyword>
<organism evidence="3 4">
    <name type="scientific">Edaphosphingomonas fennica</name>
    <dbReference type="NCBI Taxonomy" id="114404"/>
    <lineage>
        <taxon>Bacteria</taxon>
        <taxon>Pseudomonadati</taxon>
        <taxon>Pseudomonadota</taxon>
        <taxon>Alphaproteobacteria</taxon>
        <taxon>Sphingomonadales</taxon>
        <taxon>Rhizorhabdaceae</taxon>
        <taxon>Edaphosphingomonas</taxon>
    </lineage>
</organism>
<dbReference type="SMART" id="SM00972">
    <property type="entry name" value="SCPU"/>
    <property type="match status" value="1"/>
</dbReference>
<reference evidence="3 4" key="1">
    <citation type="submission" date="2017-11" db="EMBL/GenBank/DDBJ databases">
        <title>Sphingomonas oleivorans sp. nov., isolated from oil-contaminated soil.</title>
        <authorList>
            <person name="Wang L."/>
            <person name="Chen L."/>
        </authorList>
    </citation>
    <scope>NUCLEOTIDE SEQUENCE [LARGE SCALE GENOMIC DNA]</scope>
    <source>
        <strain evidence="3 4">K101</strain>
    </source>
</reference>
<dbReference type="InterPro" id="IPR007893">
    <property type="entry name" value="Spore_coat_U/FanG"/>
</dbReference>
<gene>
    <name evidence="3" type="ORF">CV103_02730</name>
</gene>
<evidence type="ECO:0000259" key="2">
    <source>
        <dbReference type="Pfam" id="PF05229"/>
    </source>
</evidence>
<accession>A0A2T4I7E1</accession>